<dbReference type="AlphaFoldDB" id="A0A172XWQ8"/>
<dbReference type="Proteomes" id="UP000077824">
    <property type="component" value="Chromosome"/>
</dbReference>
<dbReference type="EMBL" id="CP015199">
    <property type="protein sequence ID" value="ANF51371.1"/>
    <property type="molecule type" value="Genomic_DNA"/>
</dbReference>
<evidence type="ECO:0000313" key="2">
    <source>
        <dbReference type="Proteomes" id="UP000077824"/>
    </source>
</evidence>
<sequence>MFLFLFEAFSSFPLYLLGYGLRFAPPATQKDAAAIRARVVVVILNVWKKHKVCHPGRIQA</sequence>
<dbReference type="KEGG" id="chh:A0O34_13010"/>
<reference evidence="1 2" key="1">
    <citation type="submission" date="2016-04" db="EMBL/GenBank/DDBJ databases">
        <title>Complete Genome Sequence of Chryseobacterium sp. IHBB 10212.</title>
        <authorList>
            <person name="Pal M."/>
            <person name="Swarnkar M.K."/>
            <person name="Kaushal K."/>
            <person name="Chhibber S."/>
            <person name="Singh A.K."/>
            <person name="Gulati A."/>
        </authorList>
    </citation>
    <scope>NUCLEOTIDE SEQUENCE [LARGE SCALE GENOMIC DNA]</scope>
    <source>
        <strain evidence="1 2">IHBB 10212</strain>
    </source>
</reference>
<name>A0A172XWQ8_9FLAO</name>
<proteinExistence type="predicted"/>
<accession>A0A172XWQ8</accession>
<dbReference type="STRING" id="1685010.A0O34_13010"/>
<organism evidence="1 2">
    <name type="scientific">Chryseobacterium glaciei</name>
    <dbReference type="NCBI Taxonomy" id="1685010"/>
    <lineage>
        <taxon>Bacteria</taxon>
        <taxon>Pseudomonadati</taxon>
        <taxon>Bacteroidota</taxon>
        <taxon>Flavobacteriia</taxon>
        <taxon>Flavobacteriales</taxon>
        <taxon>Weeksellaceae</taxon>
        <taxon>Chryseobacterium group</taxon>
        <taxon>Chryseobacterium</taxon>
    </lineage>
</organism>
<protein>
    <submittedName>
        <fullName evidence="1">Uncharacterized protein</fullName>
    </submittedName>
</protein>
<gene>
    <name evidence="1" type="ORF">A0O34_13010</name>
</gene>
<keyword evidence="2" id="KW-1185">Reference proteome</keyword>
<evidence type="ECO:0000313" key="1">
    <source>
        <dbReference type="EMBL" id="ANF51371.1"/>
    </source>
</evidence>